<keyword evidence="4" id="KW-1185">Reference proteome</keyword>
<dbReference type="RefSeq" id="WP_093960356.1">
    <property type="nucleotide sequence ID" value="NZ_NEWD01000014.1"/>
</dbReference>
<dbReference type="OrthoDB" id="9808397at2"/>
<dbReference type="Pfam" id="PF07726">
    <property type="entry name" value="AAA_3"/>
    <property type="match status" value="1"/>
</dbReference>
<gene>
    <name evidence="3" type="ORF">Tam10B_1199</name>
</gene>
<feature type="region of interest" description="Disordered" evidence="1">
    <location>
        <begin position="1"/>
        <end position="114"/>
    </location>
</feature>
<evidence type="ECO:0000256" key="1">
    <source>
        <dbReference type="SAM" id="MobiDB-lite"/>
    </source>
</evidence>
<dbReference type="AlphaFoldDB" id="A0A229VYB7"/>
<dbReference type="Gene3D" id="1.10.8.80">
    <property type="entry name" value="Magnesium chelatase subunit I, C-Terminal domain"/>
    <property type="match status" value="1"/>
</dbReference>
<sequence length="446" mass="47311">MADSNMDDDVTRLGRFRGFSPIPSDPSDGSDDTEATQVSANRVRATPGRGAGAGTGGTGVAEDSDETLLGSLPHGQGRSPHAAASQRAVPGNTVPTQPMSQPLIQRPAQQTTARQPLIRHDRQPSAPASSASIARFGEVFNAIVRNVSKAVIGKDETIRRCVTALMAGGHVLLEDNPGTGKTQLARALANSIDAPFKRIQFTPDLLPGDVVGVTFYDQQTGAFTFRNGPVFAATVLADEINRASPKTQSALLEVMEEQKVTVDGVTHDVPQPFMVIATQNPIEQLGTYRLPEAQLDRFLIKTSLGDPGHDASLNILREAGIRDRAATIRPVTTAADVLAMRRIAETVRVDDAILEYVVRLVEATRHNDKLAVGSSIRGALALVRSARVWAAADSRGYVVPSDVKDLAVAVLAHRVMLTPEATFAGDTAEGVIESVMDDVVAPTIGA</sequence>
<evidence type="ECO:0000259" key="2">
    <source>
        <dbReference type="SMART" id="SM00382"/>
    </source>
</evidence>
<dbReference type="GO" id="GO:0005524">
    <property type="term" value="F:ATP binding"/>
    <property type="evidence" value="ECO:0007669"/>
    <property type="project" value="InterPro"/>
</dbReference>
<dbReference type="Pfam" id="PF17863">
    <property type="entry name" value="AAA_lid_2"/>
    <property type="match status" value="1"/>
</dbReference>
<reference evidence="3 4" key="1">
    <citation type="submission" date="2017-05" db="EMBL/GenBank/DDBJ databases">
        <title>Bifidobacterium vansinderenii sp. nov.</title>
        <authorList>
            <person name="Lugli G.A."/>
            <person name="Duranti S."/>
            <person name="Mangifesta M."/>
        </authorList>
    </citation>
    <scope>NUCLEOTIDE SEQUENCE [LARGE SCALE GENOMIC DNA]</scope>
    <source>
        <strain evidence="3 4">Tam10B</strain>
    </source>
</reference>
<dbReference type="SMART" id="SM00382">
    <property type="entry name" value="AAA"/>
    <property type="match status" value="1"/>
</dbReference>
<protein>
    <submittedName>
        <fullName evidence="3">ATPase AAA</fullName>
    </submittedName>
</protein>
<comment type="caution">
    <text evidence="3">The sequence shown here is derived from an EMBL/GenBank/DDBJ whole genome shotgun (WGS) entry which is preliminary data.</text>
</comment>
<dbReference type="InterPro" id="IPR003593">
    <property type="entry name" value="AAA+_ATPase"/>
</dbReference>
<dbReference type="PANTHER" id="PTHR42759:SF5">
    <property type="entry name" value="METHANOL DEHYDROGENASE REGULATOR"/>
    <property type="match status" value="1"/>
</dbReference>
<dbReference type="EMBL" id="NEWD01000014">
    <property type="protein sequence ID" value="OXN00592.1"/>
    <property type="molecule type" value="Genomic_DNA"/>
</dbReference>
<evidence type="ECO:0000313" key="4">
    <source>
        <dbReference type="Proteomes" id="UP000215433"/>
    </source>
</evidence>
<dbReference type="InterPro" id="IPR011703">
    <property type="entry name" value="ATPase_AAA-3"/>
</dbReference>
<feature type="compositionally biased region" description="Polar residues" evidence="1">
    <location>
        <begin position="93"/>
        <end position="114"/>
    </location>
</feature>
<feature type="compositionally biased region" description="Gly residues" evidence="1">
    <location>
        <begin position="49"/>
        <end position="59"/>
    </location>
</feature>
<organism evidence="3 4">
    <name type="scientific">Bifidobacterium vansinderenii</name>
    <dbReference type="NCBI Taxonomy" id="1984871"/>
    <lineage>
        <taxon>Bacteria</taxon>
        <taxon>Bacillati</taxon>
        <taxon>Actinomycetota</taxon>
        <taxon>Actinomycetes</taxon>
        <taxon>Bifidobacteriales</taxon>
        <taxon>Bifidobacteriaceae</taxon>
        <taxon>Bifidobacterium</taxon>
    </lineage>
</organism>
<proteinExistence type="predicted"/>
<dbReference type="Proteomes" id="UP000215433">
    <property type="component" value="Unassembled WGS sequence"/>
</dbReference>
<dbReference type="CDD" id="cd00009">
    <property type="entry name" value="AAA"/>
    <property type="match status" value="1"/>
</dbReference>
<dbReference type="PANTHER" id="PTHR42759">
    <property type="entry name" value="MOXR FAMILY PROTEIN"/>
    <property type="match status" value="1"/>
</dbReference>
<name>A0A229VYB7_9BIFI</name>
<dbReference type="SUPFAM" id="SSF52540">
    <property type="entry name" value="P-loop containing nucleoside triphosphate hydrolases"/>
    <property type="match status" value="1"/>
</dbReference>
<accession>A0A229VYB7</accession>
<dbReference type="GO" id="GO:0016887">
    <property type="term" value="F:ATP hydrolysis activity"/>
    <property type="evidence" value="ECO:0007669"/>
    <property type="project" value="InterPro"/>
</dbReference>
<dbReference type="InterPro" id="IPR050764">
    <property type="entry name" value="CbbQ/NirQ/NorQ/GpvN"/>
</dbReference>
<evidence type="ECO:0000313" key="3">
    <source>
        <dbReference type="EMBL" id="OXN00592.1"/>
    </source>
</evidence>
<dbReference type="InterPro" id="IPR041628">
    <property type="entry name" value="ChlI/MoxR_AAA_lid"/>
</dbReference>
<dbReference type="InterPro" id="IPR027417">
    <property type="entry name" value="P-loop_NTPase"/>
</dbReference>
<dbReference type="Gene3D" id="3.40.50.300">
    <property type="entry name" value="P-loop containing nucleotide triphosphate hydrolases"/>
    <property type="match status" value="1"/>
</dbReference>
<feature type="domain" description="AAA+ ATPase" evidence="2">
    <location>
        <begin position="167"/>
        <end position="335"/>
    </location>
</feature>